<evidence type="ECO:0000256" key="5">
    <source>
        <dbReference type="ARBA" id="ARBA00022898"/>
    </source>
</evidence>
<dbReference type="STRING" id="1073089.A0A1L9RHN0"/>
<evidence type="ECO:0000256" key="2">
    <source>
        <dbReference type="ARBA" id="ARBA00009320"/>
    </source>
</evidence>
<gene>
    <name evidence="10" type="ORF">ASPWEDRAFT_52644</name>
</gene>
<dbReference type="Gene3D" id="3.30.470.10">
    <property type="match status" value="1"/>
</dbReference>
<dbReference type="InterPro" id="IPR043132">
    <property type="entry name" value="BCAT-like_C"/>
</dbReference>
<dbReference type="CDD" id="cd01557">
    <property type="entry name" value="BCAT_beta_family"/>
    <property type="match status" value="1"/>
</dbReference>
<evidence type="ECO:0000256" key="8">
    <source>
        <dbReference type="RuleBase" id="RU004516"/>
    </source>
</evidence>
<comment type="cofactor">
    <cofactor evidence="1 8">
        <name>pyridoxal 5'-phosphate</name>
        <dbReference type="ChEBI" id="CHEBI:597326"/>
    </cofactor>
</comment>
<evidence type="ECO:0000313" key="11">
    <source>
        <dbReference type="Proteomes" id="UP000184383"/>
    </source>
</evidence>
<dbReference type="EMBL" id="KV878213">
    <property type="protein sequence ID" value="OJJ34414.1"/>
    <property type="molecule type" value="Genomic_DNA"/>
</dbReference>
<dbReference type="RefSeq" id="XP_040688090.1">
    <property type="nucleotide sequence ID" value="XM_040837773.1"/>
</dbReference>
<comment type="catalytic activity">
    <reaction evidence="9">
        <text>L-isoleucine + 2-oxoglutarate = (S)-3-methyl-2-oxopentanoate + L-glutamate</text>
        <dbReference type="Rhea" id="RHEA:24801"/>
        <dbReference type="ChEBI" id="CHEBI:16810"/>
        <dbReference type="ChEBI" id="CHEBI:29985"/>
        <dbReference type="ChEBI" id="CHEBI:35146"/>
        <dbReference type="ChEBI" id="CHEBI:58045"/>
        <dbReference type="EC" id="2.6.1.42"/>
    </reaction>
</comment>
<comment type="catalytic activity">
    <reaction evidence="9">
        <text>L-valine + 2-oxoglutarate = 3-methyl-2-oxobutanoate + L-glutamate</text>
        <dbReference type="Rhea" id="RHEA:24813"/>
        <dbReference type="ChEBI" id="CHEBI:11851"/>
        <dbReference type="ChEBI" id="CHEBI:16810"/>
        <dbReference type="ChEBI" id="CHEBI:29985"/>
        <dbReference type="ChEBI" id="CHEBI:57762"/>
        <dbReference type="EC" id="2.6.1.42"/>
    </reaction>
</comment>
<dbReference type="GO" id="GO:0005739">
    <property type="term" value="C:mitochondrion"/>
    <property type="evidence" value="ECO:0007669"/>
    <property type="project" value="TreeGrafter"/>
</dbReference>
<keyword evidence="9" id="KW-0028">Amino-acid biosynthesis</keyword>
<dbReference type="InterPro" id="IPR036038">
    <property type="entry name" value="Aminotransferase-like"/>
</dbReference>
<evidence type="ECO:0000256" key="9">
    <source>
        <dbReference type="RuleBase" id="RU004517"/>
    </source>
</evidence>
<keyword evidence="11" id="KW-1185">Reference proteome</keyword>
<keyword evidence="9" id="KW-0100">Branched-chain amino acid biosynthesis</keyword>
<evidence type="ECO:0000256" key="4">
    <source>
        <dbReference type="ARBA" id="ARBA00022679"/>
    </source>
</evidence>
<comment type="catalytic activity">
    <reaction evidence="9">
        <text>L-leucine + 2-oxoglutarate = 4-methyl-2-oxopentanoate + L-glutamate</text>
        <dbReference type="Rhea" id="RHEA:18321"/>
        <dbReference type="ChEBI" id="CHEBI:16810"/>
        <dbReference type="ChEBI" id="CHEBI:17865"/>
        <dbReference type="ChEBI" id="CHEBI:29985"/>
        <dbReference type="ChEBI" id="CHEBI:57427"/>
        <dbReference type="EC" id="2.6.1.42"/>
    </reaction>
</comment>
<name>A0A1L9RHN0_ASPWE</name>
<keyword evidence="3 9" id="KW-0032">Aminotransferase</keyword>
<protein>
    <recommendedName>
        <fullName evidence="9">Branched-chain-amino-acid aminotransferase</fullName>
        <ecNumber evidence="9">2.6.1.42</ecNumber>
    </recommendedName>
</protein>
<evidence type="ECO:0000313" key="10">
    <source>
        <dbReference type="EMBL" id="OJJ34414.1"/>
    </source>
</evidence>
<sequence>MAQVTWSSSSGWSAPKILPYSPLTLDPSASVLHYATSCFEGMKAWRGYDGNLRLLRPRYNCARMLASATRASLPGFDTEDLLNLIRTVLAIDGGKWAPATQPGSVLYIRPTLIGTGDNLGYKVPDEAMLFVIVTVCPTINPSTDSTAIGKKIRLLASDGNFVRAWPGGSGSAKISANYGPSLLAHHEANNAGCDQVLWLFGADGQVTEAGASNFFVIWRTAQGTLEMVTPPLGDHTILPGVTRKSVLELARAGFEDVEAVDVVERKFSIHDIITAAGENRLMSAFAVGTAFFIAQVERIRYGGLEINFSDAPYIGLLQKGMLDIVLGKKPSPWTDIIQE</sequence>
<dbReference type="InterPro" id="IPR018300">
    <property type="entry name" value="Aminotrans_IV_CS"/>
</dbReference>
<dbReference type="OrthoDB" id="1732691at2759"/>
<dbReference type="GeneID" id="63753621"/>
<dbReference type="InterPro" id="IPR033939">
    <property type="entry name" value="BCAT_family"/>
</dbReference>
<dbReference type="Proteomes" id="UP000184383">
    <property type="component" value="Unassembled WGS sequence"/>
</dbReference>
<feature type="modified residue" description="N6-(pyridoxal phosphate)lysine" evidence="6">
    <location>
        <position position="173"/>
    </location>
</feature>
<dbReference type="GO" id="GO:0052656">
    <property type="term" value="F:L-isoleucine-2-oxoglutarate transaminase activity"/>
    <property type="evidence" value="ECO:0007669"/>
    <property type="project" value="RHEA"/>
</dbReference>
<keyword evidence="5 8" id="KW-0663">Pyridoxal phosphate</keyword>
<dbReference type="PANTHER" id="PTHR11825:SF69">
    <property type="entry name" value="BRANCHED-CHAIN-AMINO-ACID AMINOTRANSFERASE"/>
    <property type="match status" value="1"/>
</dbReference>
<dbReference type="PROSITE" id="PS00770">
    <property type="entry name" value="AA_TRANSFER_CLASS_4"/>
    <property type="match status" value="1"/>
</dbReference>
<dbReference type="EC" id="2.6.1.42" evidence="9"/>
<organism evidence="10 11">
    <name type="scientific">Aspergillus wentii DTO 134E9</name>
    <dbReference type="NCBI Taxonomy" id="1073089"/>
    <lineage>
        <taxon>Eukaryota</taxon>
        <taxon>Fungi</taxon>
        <taxon>Dikarya</taxon>
        <taxon>Ascomycota</taxon>
        <taxon>Pezizomycotina</taxon>
        <taxon>Eurotiomycetes</taxon>
        <taxon>Eurotiomycetidae</taxon>
        <taxon>Eurotiales</taxon>
        <taxon>Aspergillaceae</taxon>
        <taxon>Aspergillus</taxon>
        <taxon>Aspergillus subgen. Cremei</taxon>
    </lineage>
</organism>
<dbReference type="InterPro" id="IPR001544">
    <property type="entry name" value="Aminotrans_IV"/>
</dbReference>
<comment type="similarity">
    <text evidence="2 7">Belongs to the class-IV pyridoxal-phosphate-dependent aminotransferase family.</text>
</comment>
<keyword evidence="4 9" id="KW-0808">Transferase</keyword>
<dbReference type="Pfam" id="PF01063">
    <property type="entry name" value="Aminotran_4"/>
    <property type="match status" value="1"/>
</dbReference>
<dbReference type="InterPro" id="IPR005786">
    <property type="entry name" value="B_amino_transII"/>
</dbReference>
<dbReference type="GO" id="GO:0052655">
    <property type="term" value="F:L-valine-2-oxoglutarate transaminase activity"/>
    <property type="evidence" value="ECO:0007669"/>
    <property type="project" value="RHEA"/>
</dbReference>
<dbReference type="Gene3D" id="3.20.10.10">
    <property type="entry name" value="D-amino Acid Aminotransferase, subunit A, domain 2"/>
    <property type="match status" value="1"/>
</dbReference>
<dbReference type="AlphaFoldDB" id="A0A1L9RHN0"/>
<dbReference type="GO" id="GO:0052654">
    <property type="term" value="F:L-leucine-2-oxoglutarate transaminase activity"/>
    <property type="evidence" value="ECO:0007669"/>
    <property type="project" value="RHEA"/>
</dbReference>
<dbReference type="InterPro" id="IPR043131">
    <property type="entry name" value="BCAT-like_N"/>
</dbReference>
<dbReference type="PIRSF" id="PIRSF006468">
    <property type="entry name" value="BCAT1"/>
    <property type="match status" value="1"/>
</dbReference>
<evidence type="ECO:0000256" key="7">
    <source>
        <dbReference type="RuleBase" id="RU004106"/>
    </source>
</evidence>
<reference evidence="11" key="1">
    <citation type="journal article" date="2017" name="Genome Biol.">
        <title>Comparative genomics reveals high biological diversity and specific adaptations in the industrially and medically important fungal genus Aspergillus.</title>
        <authorList>
            <person name="de Vries R.P."/>
            <person name="Riley R."/>
            <person name="Wiebenga A."/>
            <person name="Aguilar-Osorio G."/>
            <person name="Amillis S."/>
            <person name="Uchima C.A."/>
            <person name="Anderluh G."/>
            <person name="Asadollahi M."/>
            <person name="Askin M."/>
            <person name="Barry K."/>
            <person name="Battaglia E."/>
            <person name="Bayram O."/>
            <person name="Benocci T."/>
            <person name="Braus-Stromeyer S.A."/>
            <person name="Caldana C."/>
            <person name="Canovas D."/>
            <person name="Cerqueira G.C."/>
            <person name="Chen F."/>
            <person name="Chen W."/>
            <person name="Choi C."/>
            <person name="Clum A."/>
            <person name="Dos Santos R.A."/>
            <person name="Damasio A.R."/>
            <person name="Diallinas G."/>
            <person name="Emri T."/>
            <person name="Fekete E."/>
            <person name="Flipphi M."/>
            <person name="Freyberg S."/>
            <person name="Gallo A."/>
            <person name="Gournas C."/>
            <person name="Habgood R."/>
            <person name="Hainaut M."/>
            <person name="Harispe M.L."/>
            <person name="Henrissat B."/>
            <person name="Hilden K.S."/>
            <person name="Hope R."/>
            <person name="Hossain A."/>
            <person name="Karabika E."/>
            <person name="Karaffa L."/>
            <person name="Karanyi Z."/>
            <person name="Krasevec N."/>
            <person name="Kuo A."/>
            <person name="Kusch H."/>
            <person name="LaButti K."/>
            <person name="Lagendijk E.L."/>
            <person name="Lapidus A."/>
            <person name="Levasseur A."/>
            <person name="Lindquist E."/>
            <person name="Lipzen A."/>
            <person name="Logrieco A.F."/>
            <person name="MacCabe A."/>
            <person name="Maekelae M.R."/>
            <person name="Malavazi I."/>
            <person name="Melin P."/>
            <person name="Meyer V."/>
            <person name="Mielnichuk N."/>
            <person name="Miskei M."/>
            <person name="Molnar A.P."/>
            <person name="Mule G."/>
            <person name="Ngan C.Y."/>
            <person name="Orejas M."/>
            <person name="Orosz E."/>
            <person name="Ouedraogo J.P."/>
            <person name="Overkamp K.M."/>
            <person name="Park H.-S."/>
            <person name="Perrone G."/>
            <person name="Piumi F."/>
            <person name="Punt P.J."/>
            <person name="Ram A.F."/>
            <person name="Ramon A."/>
            <person name="Rauscher S."/>
            <person name="Record E."/>
            <person name="Riano-Pachon D.M."/>
            <person name="Robert V."/>
            <person name="Roehrig J."/>
            <person name="Ruller R."/>
            <person name="Salamov A."/>
            <person name="Salih N.S."/>
            <person name="Samson R.A."/>
            <person name="Sandor E."/>
            <person name="Sanguinetti M."/>
            <person name="Schuetze T."/>
            <person name="Sepcic K."/>
            <person name="Shelest E."/>
            <person name="Sherlock G."/>
            <person name="Sophianopoulou V."/>
            <person name="Squina F.M."/>
            <person name="Sun H."/>
            <person name="Susca A."/>
            <person name="Todd R.B."/>
            <person name="Tsang A."/>
            <person name="Unkles S.E."/>
            <person name="van de Wiele N."/>
            <person name="van Rossen-Uffink D."/>
            <person name="Oliveira J.V."/>
            <person name="Vesth T.C."/>
            <person name="Visser J."/>
            <person name="Yu J.-H."/>
            <person name="Zhou M."/>
            <person name="Andersen M.R."/>
            <person name="Archer D.B."/>
            <person name="Baker S.E."/>
            <person name="Benoit I."/>
            <person name="Brakhage A.A."/>
            <person name="Braus G.H."/>
            <person name="Fischer R."/>
            <person name="Frisvad J.C."/>
            <person name="Goldman G.H."/>
            <person name="Houbraken J."/>
            <person name="Oakley B."/>
            <person name="Pocsi I."/>
            <person name="Scazzocchio C."/>
            <person name="Seiboth B."/>
            <person name="vanKuyk P.A."/>
            <person name="Wortman J."/>
            <person name="Dyer P.S."/>
            <person name="Grigoriev I.V."/>
        </authorList>
    </citation>
    <scope>NUCLEOTIDE SEQUENCE [LARGE SCALE GENOMIC DNA]</scope>
    <source>
        <strain evidence="11">DTO 134E9</strain>
    </source>
</reference>
<evidence type="ECO:0000256" key="6">
    <source>
        <dbReference type="PIRSR" id="PIRSR006468-1"/>
    </source>
</evidence>
<dbReference type="VEuPathDB" id="FungiDB:ASPWEDRAFT_52644"/>
<evidence type="ECO:0000256" key="1">
    <source>
        <dbReference type="ARBA" id="ARBA00001933"/>
    </source>
</evidence>
<dbReference type="SUPFAM" id="SSF56752">
    <property type="entry name" value="D-aminoacid aminotransferase-like PLP-dependent enzymes"/>
    <property type="match status" value="1"/>
</dbReference>
<dbReference type="GO" id="GO:0009099">
    <property type="term" value="P:L-valine biosynthetic process"/>
    <property type="evidence" value="ECO:0007669"/>
    <property type="project" value="TreeGrafter"/>
</dbReference>
<evidence type="ECO:0000256" key="3">
    <source>
        <dbReference type="ARBA" id="ARBA00022576"/>
    </source>
</evidence>
<proteinExistence type="inferred from homology"/>
<accession>A0A1L9RHN0</accession>
<dbReference type="PANTHER" id="PTHR11825">
    <property type="entry name" value="SUBGROUP IIII AMINOTRANSFERASE"/>
    <property type="match status" value="1"/>
</dbReference>
<dbReference type="GO" id="GO:0009098">
    <property type="term" value="P:L-leucine biosynthetic process"/>
    <property type="evidence" value="ECO:0007669"/>
    <property type="project" value="TreeGrafter"/>
</dbReference>